<evidence type="ECO:0000256" key="6">
    <source>
        <dbReference type="ARBA" id="ARBA00022989"/>
    </source>
</evidence>
<evidence type="ECO:0008006" key="12">
    <source>
        <dbReference type="Google" id="ProtNLM"/>
    </source>
</evidence>
<feature type="transmembrane region" description="Helical" evidence="9">
    <location>
        <begin position="97"/>
        <end position="117"/>
    </location>
</feature>
<evidence type="ECO:0000256" key="8">
    <source>
        <dbReference type="ARBA" id="ARBA00037998"/>
    </source>
</evidence>
<sequence>MDAAQLLQFAISGLTVGAIYALVGLGFNLIFNATDVINFAQGEFVMLGGILASIAIGQWHWPMWLAILTTIAAVGLVGALVDFGAVSRVRRGSVMTIVMITLGVSVMIKTAALLWVGPNPLYFDPFTAGPPLRIFGAVVQLQALWVIGTGAVVMAGLGLFFSRSALGREMLACAIDREAAYLMGIDVRRMVRISFVLSAALGALAGVLITPLTNATYDQGFTLALKGFAASALGGFGRSGSAIVGGLALGLIEAASVVVMPSGWKDSVALLVLILVLVVKPSGLLGGRAERRHTQAL</sequence>
<protein>
    <recommendedName>
        <fullName evidence="12">ABC transporter permease</fullName>
    </recommendedName>
</protein>
<dbReference type="Proteomes" id="UP000191905">
    <property type="component" value="Unassembled WGS sequence"/>
</dbReference>
<evidence type="ECO:0000256" key="3">
    <source>
        <dbReference type="ARBA" id="ARBA00022475"/>
    </source>
</evidence>
<evidence type="ECO:0000256" key="7">
    <source>
        <dbReference type="ARBA" id="ARBA00023136"/>
    </source>
</evidence>
<keyword evidence="11" id="KW-1185">Reference proteome</keyword>
<feature type="transmembrane region" description="Helical" evidence="9">
    <location>
        <begin position="219"/>
        <end position="236"/>
    </location>
</feature>
<dbReference type="PANTHER" id="PTHR11795">
    <property type="entry name" value="BRANCHED-CHAIN AMINO ACID TRANSPORT SYSTEM PERMEASE PROTEIN LIVH"/>
    <property type="match status" value="1"/>
</dbReference>
<feature type="transmembrane region" description="Helical" evidence="9">
    <location>
        <begin position="268"/>
        <end position="287"/>
    </location>
</feature>
<dbReference type="CDD" id="cd06582">
    <property type="entry name" value="TM_PBP1_LivH_like"/>
    <property type="match status" value="1"/>
</dbReference>
<dbReference type="RefSeq" id="WP_080919241.1">
    <property type="nucleotide sequence ID" value="NZ_MDET01000011.1"/>
</dbReference>
<proteinExistence type="inferred from homology"/>
<evidence type="ECO:0000313" key="11">
    <source>
        <dbReference type="Proteomes" id="UP000191905"/>
    </source>
</evidence>
<keyword evidence="2" id="KW-0813">Transport</keyword>
<dbReference type="GO" id="GO:0005886">
    <property type="term" value="C:plasma membrane"/>
    <property type="evidence" value="ECO:0007669"/>
    <property type="project" value="UniProtKB-SubCell"/>
</dbReference>
<keyword evidence="3" id="KW-1003">Cell membrane</keyword>
<comment type="caution">
    <text evidence="10">The sequence shown here is derived from an EMBL/GenBank/DDBJ whole genome shotgun (WGS) entry which is preliminary data.</text>
</comment>
<keyword evidence="6 9" id="KW-1133">Transmembrane helix</keyword>
<keyword evidence="4 9" id="KW-0812">Transmembrane</keyword>
<keyword evidence="7 9" id="KW-0472">Membrane</keyword>
<comment type="subcellular location">
    <subcellularLocation>
        <location evidence="1">Cell membrane</location>
        <topology evidence="1">Multi-pass membrane protein</topology>
    </subcellularLocation>
</comment>
<name>A0A1V8RSC2_9HYPH</name>
<dbReference type="AlphaFoldDB" id="A0A1V8RSC2"/>
<dbReference type="InterPro" id="IPR052157">
    <property type="entry name" value="BCAA_transport_permease"/>
</dbReference>
<comment type="similarity">
    <text evidence="8">Belongs to the binding-protein-dependent transport system permease family. LivHM subfamily.</text>
</comment>
<feature type="transmembrane region" description="Helical" evidence="9">
    <location>
        <begin position="243"/>
        <end position="262"/>
    </location>
</feature>
<dbReference type="GO" id="GO:0006865">
    <property type="term" value="P:amino acid transport"/>
    <property type="evidence" value="ECO:0007669"/>
    <property type="project" value="UniProtKB-KW"/>
</dbReference>
<reference evidence="10 11" key="1">
    <citation type="journal article" date="2016" name="Int. J. Syst. Evol. Microbiol.">
        <title>Pseudaminobacter manganicus sp. nov., isolated from sludge of a manganese mine.</title>
        <authorList>
            <person name="Li J."/>
            <person name="Huang J."/>
            <person name="Liao S."/>
            <person name="Wang G."/>
        </authorList>
    </citation>
    <scope>NUCLEOTIDE SEQUENCE [LARGE SCALE GENOMIC DNA]</scope>
    <source>
        <strain evidence="10 11">JH-7</strain>
    </source>
</reference>
<evidence type="ECO:0000256" key="9">
    <source>
        <dbReference type="SAM" id="Phobius"/>
    </source>
</evidence>
<dbReference type="PANTHER" id="PTHR11795:SF450">
    <property type="entry name" value="ABC TRANSPORTER PERMEASE PROTEIN"/>
    <property type="match status" value="1"/>
</dbReference>
<dbReference type="OrthoDB" id="9779023at2"/>
<feature type="transmembrane region" description="Helical" evidence="9">
    <location>
        <begin position="137"/>
        <end position="161"/>
    </location>
</feature>
<feature type="transmembrane region" description="Helical" evidence="9">
    <location>
        <begin position="36"/>
        <end position="57"/>
    </location>
</feature>
<feature type="transmembrane region" description="Helical" evidence="9">
    <location>
        <begin position="193"/>
        <end position="213"/>
    </location>
</feature>
<organism evidence="10 11">
    <name type="scientific">Manganibacter manganicus</name>
    <dbReference type="NCBI Taxonomy" id="1873176"/>
    <lineage>
        <taxon>Bacteria</taxon>
        <taxon>Pseudomonadati</taxon>
        <taxon>Pseudomonadota</taxon>
        <taxon>Alphaproteobacteria</taxon>
        <taxon>Hyphomicrobiales</taxon>
        <taxon>Phyllobacteriaceae</taxon>
        <taxon>Manganibacter</taxon>
    </lineage>
</organism>
<feature type="transmembrane region" description="Helical" evidence="9">
    <location>
        <begin position="63"/>
        <end position="85"/>
    </location>
</feature>
<evidence type="ECO:0000313" key="10">
    <source>
        <dbReference type="EMBL" id="OQM76055.1"/>
    </source>
</evidence>
<evidence type="ECO:0000256" key="4">
    <source>
        <dbReference type="ARBA" id="ARBA00022692"/>
    </source>
</evidence>
<gene>
    <name evidence="10" type="ORF">BFN67_16580</name>
</gene>
<dbReference type="InterPro" id="IPR001851">
    <property type="entry name" value="ABC_transp_permease"/>
</dbReference>
<evidence type="ECO:0000256" key="5">
    <source>
        <dbReference type="ARBA" id="ARBA00022970"/>
    </source>
</evidence>
<dbReference type="Pfam" id="PF02653">
    <property type="entry name" value="BPD_transp_2"/>
    <property type="match status" value="1"/>
</dbReference>
<evidence type="ECO:0000256" key="1">
    <source>
        <dbReference type="ARBA" id="ARBA00004651"/>
    </source>
</evidence>
<keyword evidence="5" id="KW-0029">Amino-acid transport</keyword>
<dbReference type="GO" id="GO:0022857">
    <property type="term" value="F:transmembrane transporter activity"/>
    <property type="evidence" value="ECO:0007669"/>
    <property type="project" value="InterPro"/>
</dbReference>
<accession>A0A1V8RSC2</accession>
<dbReference type="EMBL" id="MDET01000011">
    <property type="protein sequence ID" value="OQM76055.1"/>
    <property type="molecule type" value="Genomic_DNA"/>
</dbReference>
<evidence type="ECO:0000256" key="2">
    <source>
        <dbReference type="ARBA" id="ARBA00022448"/>
    </source>
</evidence>
<dbReference type="STRING" id="1873176.BFN67_16580"/>
<feature type="transmembrane region" description="Helical" evidence="9">
    <location>
        <begin position="6"/>
        <end position="29"/>
    </location>
</feature>